<sequence>MRVSYFAHCLRNIESGENVKFDLGSFASAFCKFENPIFKNTFTHNGENVYLLHNSGDVYLFIMTKSNEVIRKINTDNLSVSEINDLLAKDEQLGFASYILIKENHFGYSSTLMAPRIDCFNDFIEFLLSKIGVKDYQFRTQALLYQATKADVLSMNYLGRTTIDLAKHSNVVKNFLSELNVTDADILELDGIEIKIKPKQRKNIKPVVDKVIQNLPDDGVEKMIVKAKHQDAGEALKDLYLIGQGSISDSIDKSKEAKIPDHLESKRKQNKIVDERLAEYIEHEQLTEKNIEVVQRFSDAESWSARFPMLSNTD</sequence>
<dbReference type="EMBL" id="LAZR01004580">
    <property type="protein sequence ID" value="KKN07346.1"/>
    <property type="molecule type" value="Genomic_DNA"/>
</dbReference>
<dbReference type="Pfam" id="PF15969">
    <property type="entry name" value="RexA"/>
    <property type="match status" value="1"/>
</dbReference>
<proteinExistence type="predicted"/>
<accession>A0A0F9Q293</accession>
<dbReference type="AlphaFoldDB" id="A0A0F9Q293"/>
<reference evidence="1" key="1">
    <citation type="journal article" date="2015" name="Nature">
        <title>Complex archaea that bridge the gap between prokaryotes and eukaryotes.</title>
        <authorList>
            <person name="Spang A."/>
            <person name="Saw J.H."/>
            <person name="Jorgensen S.L."/>
            <person name="Zaremba-Niedzwiedzka K."/>
            <person name="Martijn J."/>
            <person name="Lind A.E."/>
            <person name="van Eijk R."/>
            <person name="Schleper C."/>
            <person name="Guy L."/>
            <person name="Ettema T.J."/>
        </authorList>
    </citation>
    <scope>NUCLEOTIDE SEQUENCE</scope>
</reference>
<evidence type="ECO:0000313" key="1">
    <source>
        <dbReference type="EMBL" id="KKN07346.1"/>
    </source>
</evidence>
<protein>
    <submittedName>
        <fullName evidence="1">Uncharacterized protein</fullName>
    </submittedName>
</protein>
<name>A0A0F9Q293_9ZZZZ</name>
<dbReference type="InterPro" id="IPR031894">
    <property type="entry name" value="RexA"/>
</dbReference>
<comment type="caution">
    <text evidence="1">The sequence shown here is derived from an EMBL/GenBank/DDBJ whole genome shotgun (WGS) entry which is preliminary data.</text>
</comment>
<gene>
    <name evidence="1" type="ORF">LCGC14_1068110</name>
</gene>
<organism evidence="1">
    <name type="scientific">marine sediment metagenome</name>
    <dbReference type="NCBI Taxonomy" id="412755"/>
    <lineage>
        <taxon>unclassified sequences</taxon>
        <taxon>metagenomes</taxon>
        <taxon>ecological metagenomes</taxon>
    </lineage>
</organism>